<accession>A0ABQ9Z3Q0</accession>
<name>A0ABQ9Z3Q0_9CRUS</name>
<proteinExistence type="predicted"/>
<comment type="caution">
    <text evidence="1">The sequence shown here is derived from an EMBL/GenBank/DDBJ whole genome shotgun (WGS) entry which is preliminary data.</text>
</comment>
<dbReference type="Proteomes" id="UP001234178">
    <property type="component" value="Unassembled WGS sequence"/>
</dbReference>
<protein>
    <submittedName>
        <fullName evidence="1">Uncharacterized protein</fullName>
    </submittedName>
</protein>
<sequence length="106" mass="11829">MTSLMKSLNANPLPVEITKTKQVGTQFEALHQLGHEYTYQPAPPLVPQQPQYQPSPMIEVPELFTDTTVDIFQTNLPVPHCLTRDKEMGHCRVKAAMTHFGLPSSG</sequence>
<reference evidence="1 2" key="1">
    <citation type="journal article" date="2023" name="Nucleic Acids Res.">
        <title>The hologenome of Daphnia magna reveals possible DNA methylation and microbiome-mediated evolution of the host genome.</title>
        <authorList>
            <person name="Chaturvedi A."/>
            <person name="Li X."/>
            <person name="Dhandapani V."/>
            <person name="Marshall H."/>
            <person name="Kissane S."/>
            <person name="Cuenca-Cambronero M."/>
            <person name="Asole G."/>
            <person name="Calvet F."/>
            <person name="Ruiz-Romero M."/>
            <person name="Marangio P."/>
            <person name="Guigo R."/>
            <person name="Rago D."/>
            <person name="Mirbahai L."/>
            <person name="Eastwood N."/>
            <person name="Colbourne J.K."/>
            <person name="Zhou J."/>
            <person name="Mallon E."/>
            <person name="Orsini L."/>
        </authorList>
    </citation>
    <scope>NUCLEOTIDE SEQUENCE [LARGE SCALE GENOMIC DNA]</scope>
    <source>
        <strain evidence="1">LRV0_1</strain>
    </source>
</reference>
<dbReference type="EMBL" id="JAOYFB010000002">
    <property type="protein sequence ID" value="KAK4007513.1"/>
    <property type="molecule type" value="Genomic_DNA"/>
</dbReference>
<gene>
    <name evidence="1" type="ORF">OUZ56_012670</name>
</gene>
<organism evidence="1 2">
    <name type="scientific">Daphnia magna</name>
    <dbReference type="NCBI Taxonomy" id="35525"/>
    <lineage>
        <taxon>Eukaryota</taxon>
        <taxon>Metazoa</taxon>
        <taxon>Ecdysozoa</taxon>
        <taxon>Arthropoda</taxon>
        <taxon>Crustacea</taxon>
        <taxon>Branchiopoda</taxon>
        <taxon>Diplostraca</taxon>
        <taxon>Cladocera</taxon>
        <taxon>Anomopoda</taxon>
        <taxon>Daphniidae</taxon>
        <taxon>Daphnia</taxon>
    </lineage>
</organism>
<keyword evidence="2" id="KW-1185">Reference proteome</keyword>
<evidence type="ECO:0000313" key="1">
    <source>
        <dbReference type="EMBL" id="KAK4007513.1"/>
    </source>
</evidence>
<evidence type="ECO:0000313" key="2">
    <source>
        <dbReference type="Proteomes" id="UP001234178"/>
    </source>
</evidence>